<organism evidence="2 3">
    <name type="scientific">Trichonephila inaurata madagascariensis</name>
    <dbReference type="NCBI Taxonomy" id="2747483"/>
    <lineage>
        <taxon>Eukaryota</taxon>
        <taxon>Metazoa</taxon>
        <taxon>Ecdysozoa</taxon>
        <taxon>Arthropoda</taxon>
        <taxon>Chelicerata</taxon>
        <taxon>Arachnida</taxon>
        <taxon>Araneae</taxon>
        <taxon>Araneomorphae</taxon>
        <taxon>Entelegynae</taxon>
        <taxon>Araneoidea</taxon>
        <taxon>Nephilidae</taxon>
        <taxon>Trichonephila</taxon>
        <taxon>Trichonephila inaurata</taxon>
    </lineage>
</organism>
<gene>
    <name evidence="2" type="ORF">TNIN_140131</name>
</gene>
<feature type="region of interest" description="Disordered" evidence="1">
    <location>
        <begin position="39"/>
        <end position="130"/>
    </location>
</feature>
<dbReference type="AlphaFoldDB" id="A0A8X7C290"/>
<evidence type="ECO:0000256" key="1">
    <source>
        <dbReference type="SAM" id="MobiDB-lite"/>
    </source>
</evidence>
<comment type="caution">
    <text evidence="2">The sequence shown here is derived from an EMBL/GenBank/DDBJ whole genome shotgun (WGS) entry which is preliminary data.</text>
</comment>
<keyword evidence="3" id="KW-1185">Reference proteome</keyword>
<protein>
    <submittedName>
        <fullName evidence="2">Uncharacterized protein</fullName>
    </submittedName>
</protein>
<evidence type="ECO:0000313" key="2">
    <source>
        <dbReference type="EMBL" id="GFY51468.1"/>
    </source>
</evidence>
<reference evidence="2" key="1">
    <citation type="submission" date="2020-08" db="EMBL/GenBank/DDBJ databases">
        <title>Multicomponent nature underlies the extraordinary mechanical properties of spider dragline silk.</title>
        <authorList>
            <person name="Kono N."/>
            <person name="Nakamura H."/>
            <person name="Mori M."/>
            <person name="Yoshida Y."/>
            <person name="Ohtoshi R."/>
            <person name="Malay A.D."/>
            <person name="Moran D.A.P."/>
            <person name="Tomita M."/>
            <person name="Numata K."/>
            <person name="Arakawa K."/>
        </authorList>
    </citation>
    <scope>NUCLEOTIDE SEQUENCE</scope>
</reference>
<dbReference type="Proteomes" id="UP000886998">
    <property type="component" value="Unassembled WGS sequence"/>
</dbReference>
<feature type="compositionally biased region" description="Polar residues" evidence="1">
    <location>
        <begin position="66"/>
        <end position="79"/>
    </location>
</feature>
<sequence>MTKISTKYYLGGLDPNSRADIAGEQALITYVSEIKTKEAGSRPSVSAVQAQGGPIRSRRDHLGDQALTTSVDTPNNKVVTTRVKSKERKIQSSILDRVGHPKTAVQTTRSPEAGSESEEWKIQSSHSRTQ</sequence>
<accession>A0A8X7C290</accession>
<proteinExistence type="predicted"/>
<name>A0A8X7C290_9ARAC</name>
<dbReference type="EMBL" id="BMAV01008105">
    <property type="protein sequence ID" value="GFY51468.1"/>
    <property type="molecule type" value="Genomic_DNA"/>
</dbReference>
<evidence type="ECO:0000313" key="3">
    <source>
        <dbReference type="Proteomes" id="UP000886998"/>
    </source>
</evidence>